<dbReference type="InterPro" id="IPR052145">
    <property type="entry name" value="Mediator/Homeobox_domain"/>
</dbReference>
<feature type="compositionally biased region" description="Polar residues" evidence="5">
    <location>
        <begin position="31"/>
        <end position="51"/>
    </location>
</feature>
<keyword evidence="8" id="KW-1185">Reference proteome</keyword>
<proteinExistence type="predicted"/>
<feature type="region of interest" description="Disordered" evidence="5">
    <location>
        <begin position="557"/>
        <end position="578"/>
    </location>
</feature>
<dbReference type="InterPro" id="IPR011011">
    <property type="entry name" value="Znf_FYVE_PHD"/>
</dbReference>
<organism evidence="7 8">
    <name type="scientific">Scheffersomyces spartinae</name>
    <dbReference type="NCBI Taxonomy" id="45513"/>
    <lineage>
        <taxon>Eukaryota</taxon>
        <taxon>Fungi</taxon>
        <taxon>Dikarya</taxon>
        <taxon>Ascomycota</taxon>
        <taxon>Saccharomycotina</taxon>
        <taxon>Pichiomycetes</taxon>
        <taxon>Debaryomycetaceae</taxon>
        <taxon>Scheffersomyces</taxon>
    </lineage>
</organism>
<dbReference type="GeneID" id="66117694"/>
<dbReference type="EMBL" id="JAHMUF010000006">
    <property type="protein sequence ID" value="KAG7194644.1"/>
    <property type="molecule type" value="Genomic_DNA"/>
</dbReference>
<feature type="compositionally biased region" description="Polar residues" evidence="5">
    <location>
        <begin position="66"/>
        <end position="87"/>
    </location>
</feature>
<dbReference type="GO" id="GO:0032266">
    <property type="term" value="F:phosphatidylinositol-3-phosphate binding"/>
    <property type="evidence" value="ECO:0007669"/>
    <property type="project" value="UniProtKB-ARBA"/>
</dbReference>
<feature type="region of interest" description="Disordered" evidence="5">
    <location>
        <begin position="287"/>
        <end position="310"/>
    </location>
</feature>
<accession>A0A9P7VAZ8</accession>
<feature type="compositionally biased region" description="Low complexity" evidence="5">
    <location>
        <begin position="100"/>
        <end position="115"/>
    </location>
</feature>
<dbReference type="PANTHER" id="PTHR24330:SF19">
    <property type="entry name" value="MEDIATOR OF RNA POLYMERASE II TRANSCRIPTION SUBUNIT 29"/>
    <property type="match status" value="1"/>
</dbReference>
<feature type="compositionally biased region" description="Polar residues" evidence="5">
    <location>
        <begin position="369"/>
        <end position="403"/>
    </location>
</feature>
<feature type="compositionally biased region" description="Polar residues" evidence="5">
    <location>
        <begin position="333"/>
        <end position="346"/>
    </location>
</feature>
<evidence type="ECO:0000259" key="6">
    <source>
        <dbReference type="PROSITE" id="PS50178"/>
    </source>
</evidence>
<reference evidence="7" key="1">
    <citation type="submission" date="2021-03" db="EMBL/GenBank/DDBJ databases">
        <authorList>
            <person name="Palmer J.M."/>
        </authorList>
    </citation>
    <scope>NUCLEOTIDE SEQUENCE</scope>
    <source>
        <strain evidence="7">ARV_011</strain>
    </source>
</reference>
<dbReference type="Pfam" id="PF01363">
    <property type="entry name" value="FYVE"/>
    <property type="match status" value="1"/>
</dbReference>
<evidence type="ECO:0000256" key="4">
    <source>
        <dbReference type="PROSITE-ProRule" id="PRU00091"/>
    </source>
</evidence>
<evidence type="ECO:0000256" key="1">
    <source>
        <dbReference type="ARBA" id="ARBA00022723"/>
    </source>
</evidence>
<feature type="compositionally biased region" description="Low complexity" evidence="5">
    <location>
        <begin position="355"/>
        <end position="368"/>
    </location>
</feature>
<dbReference type="InterPro" id="IPR017455">
    <property type="entry name" value="Znf_FYVE-rel"/>
</dbReference>
<feature type="compositionally biased region" description="Basic and acidic residues" evidence="5">
    <location>
        <begin position="291"/>
        <end position="302"/>
    </location>
</feature>
<feature type="region of interest" description="Disordered" evidence="5">
    <location>
        <begin position="713"/>
        <end position="732"/>
    </location>
</feature>
<gene>
    <name evidence="7" type="ORF">KQ657_004320</name>
</gene>
<keyword evidence="1" id="KW-0479">Metal-binding</keyword>
<feature type="domain" description="FYVE-type" evidence="6">
    <location>
        <begin position="646"/>
        <end position="703"/>
    </location>
</feature>
<evidence type="ECO:0000256" key="5">
    <source>
        <dbReference type="SAM" id="MobiDB-lite"/>
    </source>
</evidence>
<feature type="compositionally biased region" description="Polar residues" evidence="5">
    <location>
        <begin position="476"/>
        <end position="495"/>
    </location>
</feature>
<keyword evidence="2 4" id="KW-0863">Zinc-finger</keyword>
<dbReference type="CDD" id="cd15760">
    <property type="entry name" value="FYVE_scVPS27p_like"/>
    <property type="match status" value="1"/>
</dbReference>
<evidence type="ECO:0000313" key="8">
    <source>
        <dbReference type="Proteomes" id="UP000790833"/>
    </source>
</evidence>
<dbReference type="AlphaFoldDB" id="A0A9P7VAZ8"/>
<evidence type="ECO:0000256" key="2">
    <source>
        <dbReference type="ARBA" id="ARBA00022771"/>
    </source>
</evidence>
<evidence type="ECO:0000313" key="7">
    <source>
        <dbReference type="EMBL" id="KAG7194644.1"/>
    </source>
</evidence>
<evidence type="ECO:0000256" key="3">
    <source>
        <dbReference type="ARBA" id="ARBA00022833"/>
    </source>
</evidence>
<keyword evidence="3" id="KW-0862">Zinc</keyword>
<feature type="compositionally biased region" description="Low complexity" evidence="5">
    <location>
        <begin position="452"/>
        <end position="475"/>
    </location>
</feature>
<dbReference type="InterPro" id="IPR000306">
    <property type="entry name" value="Znf_FYVE"/>
</dbReference>
<protein>
    <recommendedName>
        <fullName evidence="6">FYVE-type domain-containing protein</fullName>
    </recommendedName>
</protein>
<dbReference type="SUPFAM" id="SSF57903">
    <property type="entry name" value="FYVE/PHD zinc finger"/>
    <property type="match status" value="1"/>
</dbReference>
<dbReference type="Proteomes" id="UP000790833">
    <property type="component" value="Unassembled WGS sequence"/>
</dbReference>
<dbReference type="PANTHER" id="PTHR24330">
    <property type="entry name" value="HOMEOBOX PROTEIN BARH-LIKE"/>
    <property type="match status" value="1"/>
</dbReference>
<dbReference type="GO" id="GO:0008270">
    <property type="term" value="F:zinc ion binding"/>
    <property type="evidence" value="ECO:0007669"/>
    <property type="project" value="UniProtKB-KW"/>
</dbReference>
<dbReference type="RefSeq" id="XP_043050191.1">
    <property type="nucleotide sequence ID" value="XM_043194994.1"/>
</dbReference>
<feature type="compositionally biased region" description="Low complexity" evidence="5">
    <location>
        <begin position="751"/>
        <end position="769"/>
    </location>
</feature>
<feature type="region of interest" description="Disordered" evidence="5">
    <location>
        <begin position="333"/>
        <end position="403"/>
    </location>
</feature>
<sequence length="810" mass="89306">MPPSALEKVSPSSNDPDKFSGSTKDTRVSHNEQQTSSSSNGPTTFSGNMNRETIGDSGLHHLVRDQQATTQLSSGMVDVQTTPQSNVKIELPTDEHDDSSAGNDGDGSISNGNGSPMDDESSKLEDSSELSFTKKLVKKSRTQSFQSVLSTASLKSLKYQSAALGPGSTSQTTSRNNSMIGDTTSKNFQSFIQAPVLSSITKFRRSDDDIPIGQQLPFNDKLKNESTTVDGNLNKSANTSNSDTLQVQNQANQTSSTQVEDDELLLQQQRLTLNALRNLRLSPLPLAASHNKTEDSPEDPKSTSRVLSRSKVVLEPYQPAEVDLSTFASLTRQPKLSSRNSFTSSLPKLPEKPSQTQEQPNENTTTTTRSLHSLPNSPQLVNQPGLHPQQQSHHGVTNQSATQQGIPQAILQKLNNDFRPAQFPQQLHQQGSISKDLTMKRQPSMSFSKAYHQQQQQHHYQQQQQLQQHQQHQQQVPSPGQSTLTSFKSQTNQASQHQQLLQQQQQQQQQQQPQQQLHQNPQGGHDTPEQQLLPHRQIQQIKGLRSPMYIPAVLRKTQNTPINSTGTSPKEGETGFFSQDLDTATGQVISSTNSVRSFDSNNNGEYSITKKPSFIDSALDSITKLAPTRKHWLKDEHALKCGIPSCPKIFNFFERRHHCRKCGGIFCNEHTSHYLYINNQAQFTIGGRGTLSKVCDNCISEYNVFIKNQFGMKENQSNPSSPSPVQALVSEGSTAGTATATAAAAAANQARTASKAATTTTDLTTEQPTSESAYDKVNELPQFRRKDSIYDNRNEQLVGSVPANWSWSSF</sequence>
<name>A0A9P7VAZ8_9ASCO</name>
<dbReference type="SMART" id="SM00064">
    <property type="entry name" value="FYVE"/>
    <property type="match status" value="1"/>
</dbReference>
<feature type="region of interest" description="Disordered" evidence="5">
    <location>
        <begin position="440"/>
        <end position="529"/>
    </location>
</feature>
<dbReference type="PROSITE" id="PS50178">
    <property type="entry name" value="ZF_FYVE"/>
    <property type="match status" value="1"/>
</dbReference>
<dbReference type="InterPro" id="IPR013083">
    <property type="entry name" value="Znf_RING/FYVE/PHD"/>
</dbReference>
<comment type="caution">
    <text evidence="7">The sequence shown here is derived from an EMBL/GenBank/DDBJ whole genome shotgun (WGS) entry which is preliminary data.</text>
</comment>
<feature type="compositionally biased region" description="Low complexity" evidence="5">
    <location>
        <begin position="496"/>
        <end position="522"/>
    </location>
</feature>
<dbReference type="Gene3D" id="3.30.40.10">
    <property type="entry name" value="Zinc/RING finger domain, C3HC4 (zinc finger)"/>
    <property type="match status" value="1"/>
</dbReference>
<feature type="region of interest" description="Disordered" evidence="5">
    <location>
        <begin position="751"/>
        <end position="778"/>
    </location>
</feature>
<feature type="compositionally biased region" description="Polar residues" evidence="5">
    <location>
        <begin position="557"/>
        <end position="568"/>
    </location>
</feature>
<feature type="region of interest" description="Disordered" evidence="5">
    <location>
        <begin position="1"/>
        <end position="128"/>
    </location>
</feature>
<dbReference type="OrthoDB" id="10018316at2759"/>